<dbReference type="Proteomes" id="UP001177595">
    <property type="component" value="Plasmid paPv4"/>
</dbReference>
<dbReference type="InterPro" id="IPR014118">
    <property type="entry name" value="T4SS_TraV"/>
</dbReference>
<evidence type="ECO:0000313" key="2">
    <source>
        <dbReference type="Proteomes" id="UP001177595"/>
    </source>
</evidence>
<evidence type="ECO:0000313" key="1">
    <source>
        <dbReference type="EMBL" id="WGM03635.1"/>
    </source>
</evidence>
<dbReference type="AlphaFoldDB" id="A0AA95K7S5"/>
<keyword evidence="1" id="KW-0614">Plasmid</keyword>
<dbReference type="NCBIfam" id="NF010293">
    <property type="entry name" value="PRK13733.1"/>
    <property type="match status" value="1"/>
</dbReference>
<dbReference type="Pfam" id="PF09676">
    <property type="entry name" value="TraV"/>
    <property type="match status" value="1"/>
</dbReference>
<organism evidence="1 2">
    <name type="scientific">Arsenophonus nasoniae</name>
    <name type="common">son-killer infecting Nasonia vitripennis</name>
    <dbReference type="NCBI Taxonomy" id="638"/>
    <lineage>
        <taxon>Bacteria</taxon>
        <taxon>Pseudomonadati</taxon>
        <taxon>Pseudomonadota</taxon>
        <taxon>Gammaproteobacteria</taxon>
        <taxon>Enterobacterales</taxon>
        <taxon>Morganellaceae</taxon>
        <taxon>Arsenophonus</taxon>
    </lineage>
</organism>
<name>A0AA95K7S5_9GAMM</name>
<gene>
    <name evidence="1" type="primary">traV</name>
    <name evidence="1" type="ORF">QE210_19640</name>
</gene>
<keyword evidence="1" id="KW-0449">Lipoprotein</keyword>
<geneLocation type="plasmid" evidence="1 2">
    <name>paPv4</name>
</geneLocation>
<accession>A0AA95K7S5</accession>
<dbReference type="PROSITE" id="PS51257">
    <property type="entry name" value="PROKAR_LIPOPROTEIN"/>
    <property type="match status" value="1"/>
</dbReference>
<dbReference type="EMBL" id="CP123508">
    <property type="protein sequence ID" value="WGM03635.1"/>
    <property type="molecule type" value="Genomic_DNA"/>
</dbReference>
<sequence>MKHVHPLTTVFGILLLSGCAGTQSDFQCNATTRDSCMTMEQANDKAKGYAESHPIKSAALSLPTLAEGDFRAQAAPKNIAASLPKTRWLTSSAPEKRPITPSAPSTTSLTLTAVKPTVAASTPLRTVDQTARLWIAPYIDNQDVYHHAGWVEFVVTSSHWGNPRID</sequence>
<proteinExistence type="predicted"/>
<protein>
    <submittedName>
        <fullName evidence="1">Type IV conjugative transfer system lipoprotein TraV</fullName>
    </submittedName>
</protein>
<reference evidence="1" key="1">
    <citation type="submission" date="2023-04" db="EMBL/GenBank/DDBJ databases">
        <title>Genome dynamics across the evolutionary transition to endosymbiosis.</title>
        <authorList>
            <person name="Siozios S."/>
            <person name="Nadal-Jimenez P."/>
            <person name="Azagi T."/>
            <person name="Sprong H."/>
            <person name="Frost C.L."/>
            <person name="Parratt S.R."/>
            <person name="Taylor G."/>
            <person name="Brettell L."/>
            <person name="Lew K.C."/>
            <person name="Croft L."/>
            <person name="King K.C."/>
            <person name="Brockhurst M.A."/>
            <person name="Hypsa V."/>
            <person name="Novakova E."/>
            <person name="Darby A.C."/>
            <person name="Hurst G.D.D."/>
        </authorList>
    </citation>
    <scope>NUCLEOTIDE SEQUENCE</scope>
    <source>
        <strain evidence="1">APv</strain>
        <plasmid evidence="1">paPv4</plasmid>
    </source>
</reference>
<dbReference type="RefSeq" id="WP_280626866.1">
    <property type="nucleotide sequence ID" value="NZ_CP123508.1"/>
</dbReference>
<dbReference type="NCBIfam" id="TIGR02747">
    <property type="entry name" value="TraV"/>
    <property type="match status" value="1"/>
</dbReference>